<feature type="region of interest" description="Disordered" evidence="1">
    <location>
        <begin position="1"/>
        <end position="22"/>
    </location>
</feature>
<feature type="compositionally biased region" description="Pro residues" evidence="1">
    <location>
        <begin position="485"/>
        <end position="495"/>
    </location>
</feature>
<proteinExistence type="predicted"/>
<feature type="compositionally biased region" description="Polar residues" evidence="1">
    <location>
        <begin position="305"/>
        <end position="316"/>
    </location>
</feature>
<dbReference type="AlphaFoldDB" id="A0A6J2VPF3"/>
<feature type="compositionally biased region" description="Basic and acidic residues" evidence="1">
    <location>
        <begin position="609"/>
        <end position="623"/>
    </location>
</feature>
<feature type="compositionally biased region" description="Basic and acidic residues" evidence="1">
    <location>
        <begin position="632"/>
        <end position="643"/>
    </location>
</feature>
<accession>A0A6J2VPF3</accession>
<dbReference type="Pfam" id="PF15262">
    <property type="entry name" value="DUF4592"/>
    <property type="match status" value="1"/>
</dbReference>
<dbReference type="PANTHER" id="PTHR47743">
    <property type="entry name" value="KIAA1210 / KIAA1211 FAMILY MEMBER"/>
    <property type="match status" value="1"/>
</dbReference>
<feature type="compositionally biased region" description="Low complexity" evidence="1">
    <location>
        <begin position="191"/>
        <end position="210"/>
    </location>
</feature>
<feature type="region of interest" description="Disordered" evidence="1">
    <location>
        <begin position="180"/>
        <end position="351"/>
    </location>
</feature>
<keyword evidence="3" id="KW-1185">Reference proteome</keyword>
<feature type="compositionally biased region" description="Basic and acidic residues" evidence="1">
    <location>
        <begin position="547"/>
        <end position="562"/>
    </location>
</feature>
<dbReference type="RefSeq" id="XP_030634825.1">
    <property type="nucleotide sequence ID" value="XM_030778965.1"/>
</dbReference>
<dbReference type="CTD" id="571514"/>
<reference evidence="4" key="1">
    <citation type="submission" date="2025-08" db="UniProtKB">
        <authorList>
            <consortium name="RefSeq"/>
        </authorList>
    </citation>
    <scope>IDENTIFICATION</scope>
</reference>
<feature type="region of interest" description="Disordered" evidence="1">
    <location>
        <begin position="34"/>
        <end position="75"/>
    </location>
</feature>
<feature type="region of interest" description="Disordered" evidence="1">
    <location>
        <begin position="123"/>
        <end position="156"/>
    </location>
</feature>
<feature type="compositionally biased region" description="Basic and acidic residues" evidence="1">
    <location>
        <begin position="694"/>
        <end position="710"/>
    </location>
</feature>
<dbReference type="InterPro" id="IPR028030">
    <property type="entry name" value="DUF4592"/>
</dbReference>
<feature type="compositionally biased region" description="Low complexity" evidence="1">
    <location>
        <begin position="792"/>
        <end position="826"/>
    </location>
</feature>
<name>A0A6J2VPF3_CHACN</name>
<dbReference type="InterPro" id="IPR026713">
    <property type="entry name" value="CRACD-like"/>
</dbReference>
<evidence type="ECO:0000313" key="4">
    <source>
        <dbReference type="RefSeq" id="XP_030634825.1"/>
    </source>
</evidence>
<protein>
    <submittedName>
        <fullName evidence="4">Uncharacterized protein KIAA1211-like</fullName>
    </submittedName>
</protein>
<feature type="compositionally biased region" description="Low complexity" evidence="1">
    <location>
        <begin position="648"/>
        <end position="662"/>
    </location>
</feature>
<dbReference type="InParanoid" id="A0A6J2VPF3"/>
<feature type="compositionally biased region" description="Basic and acidic residues" evidence="1">
    <location>
        <begin position="664"/>
        <end position="679"/>
    </location>
</feature>
<dbReference type="OrthoDB" id="9944945at2759"/>
<gene>
    <name evidence="4" type="primary">cracdlb</name>
</gene>
<feature type="region of interest" description="Disordered" evidence="1">
    <location>
        <begin position="469"/>
        <end position="522"/>
    </location>
</feature>
<feature type="domain" description="DUF4592" evidence="2">
    <location>
        <begin position="119"/>
        <end position="256"/>
    </location>
</feature>
<dbReference type="GeneID" id="115815993"/>
<evidence type="ECO:0000256" key="1">
    <source>
        <dbReference type="SAM" id="MobiDB-lite"/>
    </source>
</evidence>
<feature type="compositionally biased region" description="Basic and acidic residues" evidence="1">
    <location>
        <begin position="592"/>
        <end position="601"/>
    </location>
</feature>
<dbReference type="PANTHER" id="PTHR47743:SF1">
    <property type="entry name" value="CRACD-LIKE PROTEIN"/>
    <property type="match status" value="1"/>
</dbReference>
<feature type="compositionally biased region" description="Polar residues" evidence="1">
    <location>
        <begin position="504"/>
        <end position="513"/>
    </location>
</feature>
<evidence type="ECO:0000259" key="2">
    <source>
        <dbReference type="Pfam" id="PF15262"/>
    </source>
</evidence>
<dbReference type="Proteomes" id="UP000504632">
    <property type="component" value="Chromosome 7"/>
</dbReference>
<sequence length="844" mass="91954">MDSSTGEIDVTGEEATGGKKSKFKSLKTRLFGKLKKKETAGEIKQSQSASDVTAPDGERGESDSEDECMYPQGTLGSRALSHDSIFLADQPQSSQPTRVLSNENVHSKIKALQLKLQQQNMRLGPPPLVIPIKRVEDPGATSEDDGLPCSPPEMSLSEAAVQLPAYRCHNTRNHLSSLSLAGTGSEEEEQVSSQPPSRPLSPVSRLSPQPVTAPLKISSTPSDAVDLSSPPQFMTRLDNSAARHRLSIKPKNQRAGTNARKLTKSGYRPRSESMTDMELTLSESEEVAESNTSKDSVRSRSFSSQVIKLSESQESLNLEDLPPTTSQPDPKETSRSSEMLQVEDNDTPSLDEVIKSEDCITADQVSLKPTLDISVPSDDNVSTSLITISPELPELSCLEDSVVIESSSTQTFSQPQDTTRNQELVVDNDQDFSVIANPEFTPVNPVKESDSTESEEIVKPRLVENVSLVSTDEKGMAEQAAPKPEVTPRPQPVPAPRTKKPSGLNRSISTLKESTVPPPVEAEKELPVVAEKATYSAPALKISASLRQKEDSHQGVREDVKPQRPNSGSFRFSVASAKYRLKTGSKQITEQDNGKMSELDVAKMPSSDQDPKQDPHKLEEDVKVHRHQSSYQEKRSSLKREVTSHNITKTTGGTTEEGAEGAAEQEKKEKTEGEEDRKGAFGVKLRNTSLSLKYRSEKAKTEAKTKRHSLEAQNVPAVSERDKPTLVEISQTSTEKNESSARFDLQTKPSLPRKPKPQSSNVPPTPAVTPVQTTEQTALKRGAPTAKSEIPPLSLSSSSSSSSSTPSSFSSSLSQHQSDSSRSQPSWMELAKRKSLAWSDKSMD</sequence>
<feature type="region of interest" description="Disordered" evidence="1">
    <location>
        <begin position="541"/>
        <end position="844"/>
    </location>
</feature>
<feature type="compositionally biased region" description="Basic residues" evidence="1">
    <location>
        <begin position="242"/>
        <end position="252"/>
    </location>
</feature>
<organism evidence="3 4">
    <name type="scientific">Chanos chanos</name>
    <name type="common">Milkfish</name>
    <name type="synonym">Mugil chanos</name>
    <dbReference type="NCBI Taxonomy" id="29144"/>
    <lineage>
        <taxon>Eukaryota</taxon>
        <taxon>Metazoa</taxon>
        <taxon>Chordata</taxon>
        <taxon>Craniata</taxon>
        <taxon>Vertebrata</taxon>
        <taxon>Euteleostomi</taxon>
        <taxon>Actinopterygii</taxon>
        <taxon>Neopterygii</taxon>
        <taxon>Teleostei</taxon>
        <taxon>Ostariophysi</taxon>
        <taxon>Gonorynchiformes</taxon>
        <taxon>Chanidae</taxon>
        <taxon>Chanos</taxon>
    </lineage>
</organism>
<evidence type="ECO:0000313" key="3">
    <source>
        <dbReference type="Proteomes" id="UP000504632"/>
    </source>
</evidence>
<feature type="compositionally biased region" description="Low complexity" evidence="1">
    <location>
        <begin position="768"/>
        <end position="777"/>
    </location>
</feature>